<reference evidence="1 2" key="1">
    <citation type="submission" date="2024-08" db="EMBL/GenBank/DDBJ databases">
        <authorList>
            <person name="Cucini C."/>
            <person name="Frati F."/>
        </authorList>
    </citation>
    <scope>NUCLEOTIDE SEQUENCE [LARGE SCALE GENOMIC DNA]</scope>
</reference>
<keyword evidence="2" id="KW-1185">Reference proteome</keyword>
<name>A0ABP1RZ40_9HEXA</name>
<accession>A0ABP1RZ40</accession>
<dbReference type="EMBL" id="CAXLJM020000128">
    <property type="protein sequence ID" value="CAL8139542.1"/>
    <property type="molecule type" value="Genomic_DNA"/>
</dbReference>
<evidence type="ECO:0000313" key="2">
    <source>
        <dbReference type="Proteomes" id="UP001642540"/>
    </source>
</evidence>
<organism evidence="1 2">
    <name type="scientific">Orchesella dallaii</name>
    <dbReference type="NCBI Taxonomy" id="48710"/>
    <lineage>
        <taxon>Eukaryota</taxon>
        <taxon>Metazoa</taxon>
        <taxon>Ecdysozoa</taxon>
        <taxon>Arthropoda</taxon>
        <taxon>Hexapoda</taxon>
        <taxon>Collembola</taxon>
        <taxon>Entomobryomorpha</taxon>
        <taxon>Entomobryoidea</taxon>
        <taxon>Orchesellidae</taxon>
        <taxon>Orchesellinae</taxon>
        <taxon>Orchesella</taxon>
    </lineage>
</organism>
<gene>
    <name evidence="1" type="ORF">ODALV1_LOCUS27880</name>
</gene>
<dbReference type="Proteomes" id="UP001642540">
    <property type="component" value="Unassembled WGS sequence"/>
</dbReference>
<comment type="caution">
    <text evidence="1">The sequence shown here is derived from an EMBL/GenBank/DDBJ whole genome shotgun (WGS) entry which is preliminary data.</text>
</comment>
<proteinExistence type="predicted"/>
<protein>
    <submittedName>
        <fullName evidence="1">Uncharacterized protein</fullName>
    </submittedName>
</protein>
<evidence type="ECO:0000313" key="1">
    <source>
        <dbReference type="EMBL" id="CAL8139542.1"/>
    </source>
</evidence>
<sequence length="106" mass="12167">MLILATIICMHCDRCGFCWFANRHGTSFFLASLYIILQLLPIEEAALIHVMQGTRKQRSALHIMMTRVFSSSERMLGFEFLAKKSENVLHDGDSLVNRVCVYINSR</sequence>